<keyword evidence="3" id="KW-1185">Reference proteome</keyword>
<evidence type="ECO:0000313" key="3">
    <source>
        <dbReference type="Proteomes" id="UP001519460"/>
    </source>
</evidence>
<dbReference type="AlphaFoldDB" id="A0ABD0LEC6"/>
<dbReference type="EMBL" id="JACVVK020000054">
    <property type="protein sequence ID" value="KAK7497909.1"/>
    <property type="molecule type" value="Genomic_DNA"/>
</dbReference>
<feature type="compositionally biased region" description="Polar residues" evidence="1">
    <location>
        <begin position="51"/>
        <end position="62"/>
    </location>
</feature>
<feature type="region of interest" description="Disordered" evidence="1">
    <location>
        <begin position="1"/>
        <end position="62"/>
    </location>
</feature>
<feature type="compositionally biased region" description="Basic and acidic residues" evidence="1">
    <location>
        <begin position="21"/>
        <end position="33"/>
    </location>
</feature>
<sequence length="121" mass="13652">MTSSKQPLNEEEGSNRTPHWPGEHGTRAREARHARASSVESDRPRGKTRPRTSATINTTSTGEYCKRQPTQRLVGICYCYTNKKPEGSEHGMITLYDGTHQMDNNDEMNVKTDPASMRQNT</sequence>
<reference evidence="2 3" key="1">
    <citation type="journal article" date="2023" name="Sci. Data">
        <title>Genome assembly of the Korean intertidal mud-creeper Batillaria attramentaria.</title>
        <authorList>
            <person name="Patra A.K."/>
            <person name="Ho P.T."/>
            <person name="Jun S."/>
            <person name="Lee S.J."/>
            <person name="Kim Y."/>
            <person name="Won Y.J."/>
        </authorList>
    </citation>
    <scope>NUCLEOTIDE SEQUENCE [LARGE SCALE GENOMIC DNA]</scope>
    <source>
        <strain evidence="2">Wonlab-2016</strain>
    </source>
</reference>
<evidence type="ECO:0000256" key="1">
    <source>
        <dbReference type="SAM" id="MobiDB-lite"/>
    </source>
</evidence>
<protein>
    <submittedName>
        <fullName evidence="2">Uncharacterized protein</fullName>
    </submittedName>
</protein>
<evidence type="ECO:0000313" key="2">
    <source>
        <dbReference type="EMBL" id="KAK7497909.1"/>
    </source>
</evidence>
<gene>
    <name evidence="2" type="ORF">BaRGS_00010780</name>
</gene>
<name>A0ABD0LEC6_9CAEN</name>
<dbReference type="Proteomes" id="UP001519460">
    <property type="component" value="Unassembled WGS sequence"/>
</dbReference>
<accession>A0ABD0LEC6</accession>
<organism evidence="2 3">
    <name type="scientific">Batillaria attramentaria</name>
    <dbReference type="NCBI Taxonomy" id="370345"/>
    <lineage>
        <taxon>Eukaryota</taxon>
        <taxon>Metazoa</taxon>
        <taxon>Spiralia</taxon>
        <taxon>Lophotrochozoa</taxon>
        <taxon>Mollusca</taxon>
        <taxon>Gastropoda</taxon>
        <taxon>Caenogastropoda</taxon>
        <taxon>Sorbeoconcha</taxon>
        <taxon>Cerithioidea</taxon>
        <taxon>Batillariidae</taxon>
        <taxon>Batillaria</taxon>
    </lineage>
</organism>
<comment type="caution">
    <text evidence="2">The sequence shown here is derived from an EMBL/GenBank/DDBJ whole genome shotgun (WGS) entry which is preliminary data.</text>
</comment>
<proteinExistence type="predicted"/>